<reference evidence="2 3" key="2">
    <citation type="journal article" date="2019" name="G3 (Bethesda)">
        <title>Hybrid Assembly of the Genome of the Entomopathogenic Nematode Steinernema carpocapsae Identifies the X-Chromosome.</title>
        <authorList>
            <person name="Serra L."/>
            <person name="Macchietto M."/>
            <person name="Macias-Munoz A."/>
            <person name="McGill C.J."/>
            <person name="Rodriguez I.M."/>
            <person name="Rodriguez B."/>
            <person name="Murad R."/>
            <person name="Mortazavi A."/>
        </authorList>
    </citation>
    <scope>NUCLEOTIDE SEQUENCE [LARGE SCALE GENOMIC DNA]</scope>
    <source>
        <strain evidence="2 3">ALL</strain>
    </source>
</reference>
<gene>
    <name evidence="2" type="ORF">L596_022669</name>
</gene>
<reference evidence="2 3" key="1">
    <citation type="journal article" date="2015" name="Genome Biol.">
        <title>Comparative genomics of Steinernema reveals deeply conserved gene regulatory networks.</title>
        <authorList>
            <person name="Dillman A.R."/>
            <person name="Macchietto M."/>
            <person name="Porter C.F."/>
            <person name="Rogers A."/>
            <person name="Williams B."/>
            <person name="Antoshechkin I."/>
            <person name="Lee M.M."/>
            <person name="Goodwin Z."/>
            <person name="Lu X."/>
            <person name="Lewis E.E."/>
            <person name="Goodrich-Blair H."/>
            <person name="Stock S.P."/>
            <person name="Adams B.J."/>
            <person name="Sternberg P.W."/>
            <person name="Mortazavi A."/>
        </authorList>
    </citation>
    <scope>NUCLEOTIDE SEQUENCE [LARGE SCALE GENOMIC DNA]</scope>
    <source>
        <strain evidence="2 3">ALL</strain>
    </source>
</reference>
<accession>A0A4V6A0G2</accession>
<evidence type="ECO:0000313" key="2">
    <source>
        <dbReference type="EMBL" id="TKR70675.1"/>
    </source>
</evidence>
<sequence length="93" mass="10859">MPLILFCMALRFNLRIALREILSGCHGQRHRYPSSPQFTLRVPWARKALCWADPGRSGHKCHNCTTVIKAEDRKEVLRQNKRSLKQIPYTTLQ</sequence>
<protein>
    <recommendedName>
        <fullName evidence="4">Secreted protein</fullName>
    </recommendedName>
</protein>
<evidence type="ECO:0000313" key="3">
    <source>
        <dbReference type="Proteomes" id="UP000298663"/>
    </source>
</evidence>
<evidence type="ECO:0008006" key="4">
    <source>
        <dbReference type="Google" id="ProtNLM"/>
    </source>
</evidence>
<keyword evidence="1" id="KW-0732">Signal</keyword>
<proteinExistence type="predicted"/>
<organism evidence="2 3">
    <name type="scientific">Steinernema carpocapsae</name>
    <name type="common">Entomopathogenic nematode</name>
    <dbReference type="NCBI Taxonomy" id="34508"/>
    <lineage>
        <taxon>Eukaryota</taxon>
        <taxon>Metazoa</taxon>
        <taxon>Ecdysozoa</taxon>
        <taxon>Nematoda</taxon>
        <taxon>Chromadorea</taxon>
        <taxon>Rhabditida</taxon>
        <taxon>Tylenchina</taxon>
        <taxon>Panagrolaimomorpha</taxon>
        <taxon>Strongyloidoidea</taxon>
        <taxon>Steinernematidae</taxon>
        <taxon>Steinernema</taxon>
    </lineage>
</organism>
<dbReference type="Proteomes" id="UP000298663">
    <property type="component" value="Unassembled WGS sequence"/>
</dbReference>
<comment type="caution">
    <text evidence="2">The sequence shown here is derived from an EMBL/GenBank/DDBJ whole genome shotgun (WGS) entry which is preliminary data.</text>
</comment>
<evidence type="ECO:0000256" key="1">
    <source>
        <dbReference type="SAM" id="SignalP"/>
    </source>
</evidence>
<dbReference type="AlphaFoldDB" id="A0A4V6A0G2"/>
<dbReference type="EMBL" id="AZBU02000007">
    <property type="protein sequence ID" value="TKR70675.1"/>
    <property type="molecule type" value="Genomic_DNA"/>
</dbReference>
<name>A0A4V6A0G2_STECR</name>
<feature type="chain" id="PRO_5020216723" description="Secreted protein" evidence="1">
    <location>
        <begin position="20"/>
        <end position="93"/>
    </location>
</feature>
<feature type="signal peptide" evidence="1">
    <location>
        <begin position="1"/>
        <end position="19"/>
    </location>
</feature>
<keyword evidence="3" id="KW-1185">Reference proteome</keyword>